<reference evidence="1 2" key="1">
    <citation type="submission" date="2012-12" db="EMBL/GenBank/DDBJ databases">
        <title>Genome assembly of Formosa sp. AK20.</title>
        <authorList>
            <person name="Kumar R."/>
            <person name="Khatri I."/>
            <person name="Vaidya B."/>
            <person name="Subramanian S."/>
            <person name="Pinnaka A."/>
        </authorList>
    </citation>
    <scope>NUCLEOTIDE SEQUENCE [LARGE SCALE GENOMIC DNA]</scope>
    <source>
        <strain evidence="1 2">AK20</strain>
    </source>
</reference>
<dbReference type="RefSeq" id="WP_007647935.1">
    <property type="nucleotide sequence ID" value="NZ_ANLA01000004.1"/>
</dbReference>
<sequence length="138" mass="16102">MDNKKHLNVRFYEILGKLFYAIAATDGVVEPVEFNKLKELVKSKWLEVDDSEDNFHTDAAFQIEIVFDWLHEQNNLDSNKLFNDFVAYKKEQSHFFTPKINKLIIKTGHEIANSFSGKNKSELILLAKLDMELKKHNS</sequence>
<evidence type="ECO:0000313" key="2">
    <source>
        <dbReference type="Proteomes" id="UP000012024"/>
    </source>
</evidence>
<dbReference type="AlphaFoldDB" id="M7MN36"/>
<organism evidence="1 2">
    <name type="scientific">Xanthomarina gelatinilytica</name>
    <dbReference type="NCBI Taxonomy" id="1137281"/>
    <lineage>
        <taxon>Bacteria</taxon>
        <taxon>Pseudomonadati</taxon>
        <taxon>Bacteroidota</taxon>
        <taxon>Flavobacteriia</taxon>
        <taxon>Flavobacteriales</taxon>
        <taxon>Flavobacteriaceae</taxon>
        <taxon>Xanthomarina</taxon>
    </lineage>
</organism>
<protein>
    <recommendedName>
        <fullName evidence="3">Co-chaperone DjlA N-terminal domain-containing protein</fullName>
    </recommendedName>
</protein>
<comment type="caution">
    <text evidence="1">The sequence shown here is derived from an EMBL/GenBank/DDBJ whole genome shotgun (WGS) entry which is preliminary data.</text>
</comment>
<evidence type="ECO:0008006" key="3">
    <source>
        <dbReference type="Google" id="ProtNLM"/>
    </source>
</evidence>
<dbReference type="EMBL" id="ANLA01000004">
    <property type="protein sequence ID" value="EMQ96335.1"/>
    <property type="molecule type" value="Genomic_DNA"/>
</dbReference>
<dbReference type="Proteomes" id="UP000012024">
    <property type="component" value="Unassembled WGS sequence"/>
</dbReference>
<dbReference type="OrthoDB" id="979732at2"/>
<dbReference type="eggNOG" id="ENOG5032T50">
    <property type="taxonomic scope" value="Bacteria"/>
</dbReference>
<accession>M7MN36</accession>
<name>M7MN36_9FLAO</name>
<keyword evidence="2" id="KW-1185">Reference proteome</keyword>
<dbReference type="PATRIC" id="fig|1137281.3.peg.824"/>
<gene>
    <name evidence="1" type="ORF">D778_02225</name>
</gene>
<proteinExistence type="predicted"/>
<evidence type="ECO:0000313" key="1">
    <source>
        <dbReference type="EMBL" id="EMQ96335.1"/>
    </source>
</evidence>
<dbReference type="GeneID" id="98640743"/>